<dbReference type="PANTHER" id="PTHR42853">
    <property type="entry name" value="ACETYL-COENZYME A CARBOXYLASE CARBOXYL TRANSFERASE SUBUNIT ALPHA"/>
    <property type="match status" value="1"/>
</dbReference>
<sequence length="310" mass="35011">MEDKLTFELPLLEMEEKIRLLVEKEGETKNTAKLTLLLKKKEEEIYQNLTPWQVVQLARYQGRPRSLDYINMIFESFLELHGDRRFGDDPAIVGGLAFFNKHTVMVIAQQKGRGVDDNLFRRFGMPYPEGYRKAQRLMRLAEKMKIPLITLVDTPGAFPGIESEERGQAEAISLSISLMLSLQIPTVAVVIGEGGSGGALALASADKILMLKYSIFSVISPEGCAAILWKDEKYAEKAAGELKLTARDLWKLKIIDVIIEEPLRGAHYHPEQVARNISDSLSHHLNLLRSLPLDTLVQLRKEKYLKIGKL</sequence>
<dbReference type="PANTHER" id="PTHR42853:SF3">
    <property type="entry name" value="ACETYL-COENZYME A CARBOXYLASE CARBOXYL TRANSFERASE SUBUNIT ALPHA, CHLOROPLASTIC"/>
    <property type="match status" value="1"/>
</dbReference>
<evidence type="ECO:0000256" key="9">
    <source>
        <dbReference type="ARBA" id="ARBA00049152"/>
    </source>
</evidence>
<dbReference type="SUPFAM" id="SSF52096">
    <property type="entry name" value="ClpP/crotonase"/>
    <property type="match status" value="1"/>
</dbReference>
<keyword evidence="5 10" id="KW-0276">Fatty acid metabolism</keyword>
<evidence type="ECO:0000259" key="11">
    <source>
        <dbReference type="PROSITE" id="PS50989"/>
    </source>
</evidence>
<evidence type="ECO:0000256" key="2">
    <source>
        <dbReference type="ARBA" id="ARBA00022516"/>
    </source>
</evidence>
<comment type="subcellular location">
    <subcellularLocation>
        <location evidence="10">Cytoplasm</location>
    </subcellularLocation>
</comment>
<dbReference type="Gene3D" id="3.90.226.10">
    <property type="entry name" value="2-enoyl-CoA Hydratase, Chain A, domain 1"/>
    <property type="match status" value="1"/>
</dbReference>
<accession>A0A9E2BGE1</accession>
<comment type="subunit">
    <text evidence="10">Acetyl-CoA carboxylase is a heterohexamer composed of biotin carboxyl carrier protein (AccB), biotin carboxylase (AccC) and two subunits each of ACCase subunit alpha (AccA) and ACCase subunit beta (AccD).</text>
</comment>
<dbReference type="InterPro" id="IPR011763">
    <property type="entry name" value="COA_CT_C"/>
</dbReference>
<keyword evidence="10" id="KW-0963">Cytoplasm</keyword>
<dbReference type="PRINTS" id="PR01069">
    <property type="entry name" value="ACCCTRFRASEA"/>
</dbReference>
<dbReference type="EMBL" id="QLTW01000049">
    <property type="protein sequence ID" value="MBT9145111.1"/>
    <property type="molecule type" value="Genomic_DNA"/>
</dbReference>
<evidence type="ECO:0000256" key="7">
    <source>
        <dbReference type="ARBA" id="ARBA00023098"/>
    </source>
</evidence>
<evidence type="ECO:0000256" key="8">
    <source>
        <dbReference type="ARBA" id="ARBA00023160"/>
    </source>
</evidence>
<evidence type="ECO:0000256" key="6">
    <source>
        <dbReference type="ARBA" id="ARBA00022840"/>
    </source>
</evidence>
<proteinExistence type="inferred from homology"/>
<evidence type="ECO:0000256" key="4">
    <source>
        <dbReference type="ARBA" id="ARBA00022741"/>
    </source>
</evidence>
<evidence type="ECO:0000256" key="1">
    <source>
        <dbReference type="ARBA" id="ARBA00004956"/>
    </source>
</evidence>
<evidence type="ECO:0000313" key="12">
    <source>
        <dbReference type="EMBL" id="MBT9145111.1"/>
    </source>
</evidence>
<keyword evidence="6 10" id="KW-0067">ATP-binding</keyword>
<dbReference type="GO" id="GO:0003989">
    <property type="term" value="F:acetyl-CoA carboxylase activity"/>
    <property type="evidence" value="ECO:0007669"/>
    <property type="project" value="InterPro"/>
</dbReference>
<evidence type="ECO:0000256" key="10">
    <source>
        <dbReference type="HAMAP-Rule" id="MF_00823"/>
    </source>
</evidence>
<dbReference type="GO" id="GO:2001295">
    <property type="term" value="P:malonyl-CoA biosynthetic process"/>
    <property type="evidence" value="ECO:0007669"/>
    <property type="project" value="UniProtKB-UniRule"/>
</dbReference>
<dbReference type="GO" id="GO:0006633">
    <property type="term" value="P:fatty acid biosynthetic process"/>
    <property type="evidence" value="ECO:0007669"/>
    <property type="project" value="UniProtKB-KW"/>
</dbReference>
<keyword evidence="12" id="KW-0436">Ligase</keyword>
<dbReference type="AlphaFoldDB" id="A0A9E2BGE1"/>
<comment type="catalytic activity">
    <reaction evidence="9 10">
        <text>N(6)-carboxybiotinyl-L-lysyl-[protein] + acetyl-CoA = N(6)-biotinyl-L-lysyl-[protein] + malonyl-CoA</text>
        <dbReference type="Rhea" id="RHEA:54728"/>
        <dbReference type="Rhea" id="RHEA-COMP:10505"/>
        <dbReference type="Rhea" id="RHEA-COMP:10506"/>
        <dbReference type="ChEBI" id="CHEBI:57288"/>
        <dbReference type="ChEBI" id="CHEBI:57384"/>
        <dbReference type="ChEBI" id="CHEBI:83144"/>
        <dbReference type="ChEBI" id="CHEBI:83145"/>
        <dbReference type="EC" id="2.1.3.15"/>
    </reaction>
</comment>
<organism evidence="12 13">
    <name type="scientific">Psychracetigena formicireducens</name>
    <dbReference type="NCBI Taxonomy" id="2986056"/>
    <lineage>
        <taxon>Bacteria</taxon>
        <taxon>Bacillati</taxon>
        <taxon>Candidatus Lithacetigenota</taxon>
        <taxon>Candidatus Psychracetigena</taxon>
    </lineage>
</organism>
<dbReference type="GO" id="GO:0005524">
    <property type="term" value="F:ATP binding"/>
    <property type="evidence" value="ECO:0007669"/>
    <property type="project" value="UniProtKB-KW"/>
</dbReference>
<comment type="pathway">
    <text evidence="1 10">Lipid metabolism; malonyl-CoA biosynthesis; malonyl-CoA from acetyl-CoA: step 1/1.</text>
</comment>
<evidence type="ECO:0000313" key="13">
    <source>
        <dbReference type="Proteomes" id="UP000811545"/>
    </source>
</evidence>
<gene>
    <name evidence="10 12" type="primary">accA</name>
    <name evidence="12" type="ORF">DDT42_00981</name>
</gene>
<comment type="caution">
    <text evidence="12">The sequence shown here is derived from an EMBL/GenBank/DDBJ whole genome shotgun (WGS) entry which is preliminary data.</text>
</comment>
<keyword evidence="4 10" id="KW-0547">Nucleotide-binding</keyword>
<dbReference type="NCBIfam" id="NF004344">
    <property type="entry name" value="PRK05724.1"/>
    <property type="match status" value="1"/>
</dbReference>
<comment type="similarity">
    <text evidence="10">Belongs to the AccA family.</text>
</comment>
<dbReference type="InterPro" id="IPR029045">
    <property type="entry name" value="ClpP/crotonase-like_dom_sf"/>
</dbReference>
<keyword evidence="2 10" id="KW-0444">Lipid biosynthesis</keyword>
<dbReference type="PROSITE" id="PS50989">
    <property type="entry name" value="COA_CT_CTER"/>
    <property type="match status" value="1"/>
</dbReference>
<dbReference type="GO" id="GO:0009317">
    <property type="term" value="C:acetyl-CoA carboxylase complex"/>
    <property type="evidence" value="ECO:0007669"/>
    <property type="project" value="InterPro"/>
</dbReference>
<keyword evidence="3 10" id="KW-0808">Transferase</keyword>
<feature type="domain" description="CoA carboxyltransferase C-terminal" evidence="11">
    <location>
        <begin position="36"/>
        <end position="287"/>
    </location>
</feature>
<dbReference type="EC" id="2.1.3.15" evidence="10"/>
<comment type="function">
    <text evidence="10">Component of the acetyl coenzyme A carboxylase (ACC) complex. First, biotin carboxylase catalyzes the carboxylation of biotin on its carrier protein (BCCP) and then the CO(2) group is transferred by the carboxyltransferase to acetyl-CoA to form malonyl-CoA.</text>
</comment>
<evidence type="ECO:0000256" key="5">
    <source>
        <dbReference type="ARBA" id="ARBA00022832"/>
    </source>
</evidence>
<dbReference type="HAMAP" id="MF_00823">
    <property type="entry name" value="AcetylCoA_CT_alpha"/>
    <property type="match status" value="1"/>
</dbReference>
<evidence type="ECO:0000256" key="3">
    <source>
        <dbReference type="ARBA" id="ARBA00022679"/>
    </source>
</evidence>
<dbReference type="InterPro" id="IPR001095">
    <property type="entry name" value="Acetyl_CoA_COase_a_su"/>
</dbReference>
<dbReference type="NCBIfam" id="TIGR00513">
    <property type="entry name" value="accA"/>
    <property type="match status" value="1"/>
</dbReference>
<dbReference type="Proteomes" id="UP000811545">
    <property type="component" value="Unassembled WGS sequence"/>
</dbReference>
<name>A0A9E2BGE1_PSYF1</name>
<protein>
    <recommendedName>
        <fullName evidence="10">Acetyl-coenzyme A carboxylase carboxyl transferase subunit alpha</fullName>
        <shortName evidence="10">ACCase subunit alpha</shortName>
        <shortName evidence="10">Acetyl-CoA carboxylase carboxyltransferase subunit alpha</shortName>
        <ecNumber evidence="10">2.1.3.15</ecNumber>
    </recommendedName>
</protein>
<reference evidence="12 13" key="1">
    <citation type="journal article" date="2021" name="bioRxiv">
        <title>Unique metabolic strategies in Hadean analogues reveal hints for primordial physiology.</title>
        <authorList>
            <person name="Nobu M.K."/>
            <person name="Nakai R."/>
            <person name="Tamazawa S."/>
            <person name="Mori H."/>
            <person name="Toyoda A."/>
            <person name="Ijiri A."/>
            <person name="Suzuki S."/>
            <person name="Kurokawa K."/>
            <person name="Kamagata Y."/>
            <person name="Tamaki H."/>
        </authorList>
    </citation>
    <scope>NUCLEOTIDE SEQUENCE [LARGE SCALE GENOMIC DNA]</scope>
    <source>
        <strain evidence="12">BS525</strain>
    </source>
</reference>
<dbReference type="Pfam" id="PF03255">
    <property type="entry name" value="ACCA"/>
    <property type="match status" value="1"/>
</dbReference>
<keyword evidence="8 10" id="KW-0275">Fatty acid biosynthesis</keyword>
<keyword evidence="7 10" id="KW-0443">Lipid metabolism</keyword>
<dbReference type="NCBIfam" id="NF041504">
    <property type="entry name" value="AccA_sub"/>
    <property type="match status" value="1"/>
</dbReference>
<dbReference type="GO" id="GO:0016743">
    <property type="term" value="F:carboxyl- or carbamoyltransferase activity"/>
    <property type="evidence" value="ECO:0007669"/>
    <property type="project" value="UniProtKB-UniRule"/>
</dbReference>